<name>A0ABV9QZR6_9GAMM</name>
<gene>
    <name evidence="2" type="primary">cydP</name>
    <name evidence="2" type="ORF">ACFO6Q_11805</name>
</gene>
<keyword evidence="1" id="KW-0472">Membrane</keyword>
<reference evidence="3" key="1">
    <citation type="journal article" date="2019" name="Int. J. Syst. Evol. Microbiol.">
        <title>The Global Catalogue of Microorganisms (GCM) 10K type strain sequencing project: providing services to taxonomists for standard genome sequencing and annotation.</title>
        <authorList>
            <consortium name="The Broad Institute Genomics Platform"/>
            <consortium name="The Broad Institute Genome Sequencing Center for Infectious Disease"/>
            <person name="Wu L."/>
            <person name="Ma J."/>
        </authorList>
    </citation>
    <scope>NUCLEOTIDE SEQUENCE [LARGE SCALE GENOMIC DNA]</scope>
    <source>
        <strain evidence="3">CCUG 30340</strain>
    </source>
</reference>
<evidence type="ECO:0000256" key="1">
    <source>
        <dbReference type="SAM" id="Phobius"/>
    </source>
</evidence>
<evidence type="ECO:0000313" key="2">
    <source>
        <dbReference type="EMBL" id="MFC4821014.1"/>
    </source>
</evidence>
<dbReference type="RefSeq" id="WP_380021238.1">
    <property type="nucleotide sequence ID" value="NZ_JBHSHD010000008.1"/>
</dbReference>
<sequence>MSTSSRSSDPSWFRGRGGRRFGLEFAAIIVLKLLALTLLWFFCIRPVPRADTAPAAVEDHLLTAPAEATHDR</sequence>
<dbReference type="EMBL" id="JBHSHD010000008">
    <property type="protein sequence ID" value="MFC4821014.1"/>
    <property type="molecule type" value="Genomic_DNA"/>
</dbReference>
<dbReference type="InterPro" id="IPR054636">
    <property type="entry name" value="CydP"/>
</dbReference>
<keyword evidence="1" id="KW-1133">Transmembrane helix</keyword>
<proteinExistence type="predicted"/>
<accession>A0ABV9QZR6</accession>
<feature type="transmembrane region" description="Helical" evidence="1">
    <location>
        <begin position="21"/>
        <end position="42"/>
    </location>
</feature>
<evidence type="ECO:0000313" key="3">
    <source>
        <dbReference type="Proteomes" id="UP001595886"/>
    </source>
</evidence>
<keyword evidence="3" id="KW-1185">Reference proteome</keyword>
<comment type="caution">
    <text evidence="2">The sequence shown here is derived from an EMBL/GenBank/DDBJ whole genome shotgun (WGS) entry which is preliminary data.</text>
</comment>
<organism evidence="2 3">
    <name type="scientific">Dokdonella ginsengisoli</name>
    <dbReference type="NCBI Taxonomy" id="363846"/>
    <lineage>
        <taxon>Bacteria</taxon>
        <taxon>Pseudomonadati</taxon>
        <taxon>Pseudomonadota</taxon>
        <taxon>Gammaproteobacteria</taxon>
        <taxon>Lysobacterales</taxon>
        <taxon>Rhodanobacteraceae</taxon>
        <taxon>Dokdonella</taxon>
    </lineage>
</organism>
<dbReference type="NCBIfam" id="NF045611">
    <property type="entry name" value="small_CydP"/>
    <property type="match status" value="1"/>
</dbReference>
<protein>
    <submittedName>
        <fullName evidence="2">Cytochrome oxidase putative small subunit CydP</fullName>
    </submittedName>
</protein>
<keyword evidence="1" id="KW-0812">Transmembrane</keyword>
<dbReference type="Proteomes" id="UP001595886">
    <property type="component" value="Unassembled WGS sequence"/>
</dbReference>